<keyword evidence="5" id="KW-1185">Reference proteome</keyword>
<gene>
    <name evidence="4" type="ORF">IV55_GL002042</name>
    <name evidence="3" type="ORF">LSI01_04890</name>
</gene>
<dbReference type="OrthoDB" id="1803128at2"/>
<dbReference type="Gene3D" id="3.30.428.10">
    <property type="entry name" value="HIT-like"/>
    <property type="match status" value="1"/>
</dbReference>
<dbReference type="InterPro" id="IPR046322">
    <property type="entry name" value="DUF4931"/>
</dbReference>
<sequence>MQPQLVFDPAIAKNKPENIIHAADYCPFCDVAHLENILAQSGDSIWLTNKFRTLAATNQTVVIENADHNGDIADYSVTENRRIFHFALSCWRQMRQDPAYQSVAFYKNFGPLSGGSLRHPHMQIVGMEAVDVDAALTAKNFSGISVPIVGAVDMNVSVEPVMGFTEINVREVGNEENAFADAIQKVVHYLMNDYFGGRCHSYNLFVHVVDGATICKIVPRFVVSPYFVGYKIPQVNEPSRLQDLAAELSALFKMDSHD</sequence>
<dbReference type="SUPFAM" id="SSF54197">
    <property type="entry name" value="HIT-like"/>
    <property type="match status" value="1"/>
</dbReference>
<feature type="domain" description="DUF4931" evidence="1">
    <location>
        <begin position="8"/>
        <end position="129"/>
    </location>
</feature>
<dbReference type="RefSeq" id="WP_057810850.1">
    <property type="nucleotide sequence ID" value="NZ_BJUD01000005.1"/>
</dbReference>
<evidence type="ECO:0000313" key="6">
    <source>
        <dbReference type="Proteomes" id="UP000321429"/>
    </source>
</evidence>
<reference evidence="3 6" key="2">
    <citation type="submission" date="2019-07" db="EMBL/GenBank/DDBJ databases">
        <title>Whole genome shotgun sequence of Lactobacillus siliginis NBRC 101315.</title>
        <authorList>
            <person name="Hosoyama A."/>
            <person name="Uohara A."/>
            <person name="Ohji S."/>
            <person name="Ichikawa N."/>
        </authorList>
    </citation>
    <scope>NUCLEOTIDE SEQUENCE [LARGE SCALE GENOMIC DNA]</scope>
    <source>
        <strain evidence="3 6">NBRC 101315</strain>
    </source>
</reference>
<evidence type="ECO:0000313" key="3">
    <source>
        <dbReference type="EMBL" id="GEK28178.1"/>
    </source>
</evidence>
<organism evidence="4 5">
    <name type="scientific">Furfurilactobacillus siliginis</name>
    <dbReference type="NCBI Taxonomy" id="348151"/>
    <lineage>
        <taxon>Bacteria</taxon>
        <taxon>Bacillati</taxon>
        <taxon>Bacillota</taxon>
        <taxon>Bacilli</taxon>
        <taxon>Lactobacillales</taxon>
        <taxon>Lactobacillaceae</taxon>
        <taxon>Furfurilactobacillus</taxon>
    </lineage>
</organism>
<dbReference type="AlphaFoldDB" id="A0A0R2L6C2"/>
<dbReference type="PATRIC" id="fig|348151.3.peg.2096"/>
<dbReference type="InterPro" id="IPR049285">
    <property type="entry name" value="DUF4931_C"/>
</dbReference>
<accession>A0A0R2L6C2</accession>
<dbReference type="GO" id="GO:0016779">
    <property type="term" value="F:nucleotidyltransferase activity"/>
    <property type="evidence" value="ECO:0007669"/>
    <property type="project" value="UniProtKB-KW"/>
</dbReference>
<protein>
    <submittedName>
        <fullName evidence="4">Galactose-1-phosphate uridylyltransferase</fullName>
    </submittedName>
</protein>
<keyword evidence="4" id="KW-0808">Transferase</keyword>
<dbReference type="EMBL" id="BJUD01000005">
    <property type="protein sequence ID" value="GEK28178.1"/>
    <property type="molecule type" value="Genomic_DNA"/>
</dbReference>
<dbReference type="InterPro" id="IPR036265">
    <property type="entry name" value="HIT-like_sf"/>
</dbReference>
<dbReference type="PIRSF" id="PIRSF031505">
    <property type="entry name" value="GalT_short"/>
    <property type="match status" value="1"/>
</dbReference>
<keyword evidence="4" id="KW-0548">Nucleotidyltransferase</keyword>
<dbReference type="Proteomes" id="UP000051139">
    <property type="component" value="Unassembled WGS sequence"/>
</dbReference>
<reference evidence="4 5" key="1">
    <citation type="journal article" date="2015" name="Genome Announc.">
        <title>Expanding the biotechnology potential of lactobacilli through comparative genomics of 213 strains and associated genera.</title>
        <authorList>
            <person name="Sun Z."/>
            <person name="Harris H.M."/>
            <person name="McCann A."/>
            <person name="Guo C."/>
            <person name="Argimon S."/>
            <person name="Zhang W."/>
            <person name="Yang X."/>
            <person name="Jeffery I.B."/>
            <person name="Cooney J.C."/>
            <person name="Kagawa T.F."/>
            <person name="Liu W."/>
            <person name="Song Y."/>
            <person name="Salvetti E."/>
            <person name="Wrobel A."/>
            <person name="Rasinkangas P."/>
            <person name="Parkhill J."/>
            <person name="Rea M.C."/>
            <person name="O'Sullivan O."/>
            <person name="Ritari J."/>
            <person name="Douillard F.P."/>
            <person name="Paul Ross R."/>
            <person name="Yang R."/>
            <person name="Briner A.E."/>
            <person name="Felis G.E."/>
            <person name="de Vos W.M."/>
            <person name="Barrangou R."/>
            <person name="Klaenhammer T.R."/>
            <person name="Caufield P.W."/>
            <person name="Cui Y."/>
            <person name="Zhang H."/>
            <person name="O'Toole P.W."/>
        </authorList>
    </citation>
    <scope>NUCLEOTIDE SEQUENCE [LARGE SCALE GENOMIC DNA]</scope>
    <source>
        <strain evidence="4 5">DSM 22696</strain>
    </source>
</reference>
<dbReference type="Proteomes" id="UP000321429">
    <property type="component" value="Unassembled WGS sequence"/>
</dbReference>
<dbReference type="EMBL" id="JQCB01000009">
    <property type="protein sequence ID" value="KRN95398.1"/>
    <property type="molecule type" value="Genomic_DNA"/>
</dbReference>
<dbReference type="InterPro" id="IPR012361">
    <property type="entry name" value="GalT_short"/>
</dbReference>
<dbReference type="Pfam" id="PF16285">
    <property type="entry name" value="DUF4931_N"/>
    <property type="match status" value="1"/>
</dbReference>
<evidence type="ECO:0000259" key="2">
    <source>
        <dbReference type="Pfam" id="PF20956"/>
    </source>
</evidence>
<comment type="caution">
    <text evidence="4">The sequence shown here is derived from an EMBL/GenBank/DDBJ whole genome shotgun (WGS) entry which is preliminary data.</text>
</comment>
<evidence type="ECO:0000313" key="5">
    <source>
        <dbReference type="Proteomes" id="UP000051139"/>
    </source>
</evidence>
<dbReference type="Pfam" id="PF20956">
    <property type="entry name" value="DUF4931_C"/>
    <property type="match status" value="1"/>
</dbReference>
<evidence type="ECO:0000313" key="4">
    <source>
        <dbReference type="EMBL" id="KRN95398.1"/>
    </source>
</evidence>
<feature type="domain" description="DUF4931" evidence="2">
    <location>
        <begin position="136"/>
        <end position="250"/>
    </location>
</feature>
<dbReference type="STRING" id="348151.IV55_GL002042"/>
<evidence type="ECO:0000259" key="1">
    <source>
        <dbReference type="Pfam" id="PF16285"/>
    </source>
</evidence>
<proteinExistence type="predicted"/>
<name>A0A0R2L6C2_9LACO</name>